<proteinExistence type="predicted"/>
<dbReference type="EMBL" id="DS470028">
    <property type="protein sequence ID" value="EDO30533.1"/>
    <property type="molecule type" value="Genomic_DNA"/>
</dbReference>
<organism evidence="7 8">
    <name type="scientific">Nematostella vectensis</name>
    <name type="common">Starlet sea anemone</name>
    <dbReference type="NCBI Taxonomy" id="45351"/>
    <lineage>
        <taxon>Eukaryota</taxon>
        <taxon>Metazoa</taxon>
        <taxon>Cnidaria</taxon>
        <taxon>Anthozoa</taxon>
        <taxon>Hexacorallia</taxon>
        <taxon>Actiniaria</taxon>
        <taxon>Edwardsiidae</taxon>
        <taxon>Nematostella</taxon>
    </lineage>
</organism>
<evidence type="ECO:0000256" key="3">
    <source>
        <dbReference type="ARBA" id="ARBA00022692"/>
    </source>
</evidence>
<evidence type="ECO:0000256" key="4">
    <source>
        <dbReference type="ARBA" id="ARBA00022989"/>
    </source>
</evidence>
<feature type="non-terminal residue" evidence="7">
    <location>
        <position position="242"/>
    </location>
</feature>
<dbReference type="InParanoid" id="A7T0I5"/>
<evidence type="ECO:0000256" key="2">
    <source>
        <dbReference type="ARBA" id="ARBA00022448"/>
    </source>
</evidence>
<dbReference type="GO" id="GO:0016020">
    <property type="term" value="C:membrane"/>
    <property type="evidence" value="ECO:0007669"/>
    <property type="project" value="UniProtKB-SubCell"/>
</dbReference>
<dbReference type="OMA" id="VVISHYK"/>
<dbReference type="HOGENOM" id="CLU_1149664_0_0_1"/>
<reference evidence="7 8" key="1">
    <citation type="journal article" date="2007" name="Science">
        <title>Sea anemone genome reveals ancestral eumetazoan gene repertoire and genomic organization.</title>
        <authorList>
            <person name="Putnam N.H."/>
            <person name="Srivastava M."/>
            <person name="Hellsten U."/>
            <person name="Dirks B."/>
            <person name="Chapman J."/>
            <person name="Salamov A."/>
            <person name="Terry A."/>
            <person name="Shapiro H."/>
            <person name="Lindquist E."/>
            <person name="Kapitonov V.V."/>
            <person name="Jurka J."/>
            <person name="Genikhovich G."/>
            <person name="Grigoriev I.V."/>
            <person name="Lucas S.M."/>
            <person name="Steele R.E."/>
            <person name="Finnerty J.R."/>
            <person name="Technau U."/>
            <person name="Martindale M.Q."/>
            <person name="Rokhsar D.S."/>
        </authorList>
    </citation>
    <scope>NUCLEOTIDE SEQUENCE [LARGE SCALE GENOMIC DNA]</scope>
    <source>
        <strain evidence="8">CH2 X CH6</strain>
    </source>
</reference>
<dbReference type="PANTHER" id="PTHR23506:SF26">
    <property type="entry name" value="MFS-TYPE TRANSPORTER SLC18B1"/>
    <property type="match status" value="1"/>
</dbReference>
<dbReference type="STRING" id="45351.A7T0I5"/>
<keyword evidence="3 6" id="KW-0812">Transmembrane</keyword>
<keyword evidence="2" id="KW-0813">Transport</keyword>
<sequence length="242" mass="25874">AVELFAGLAFAIGPLLGGLMYTAGGFKLPFLVMAVLLCLSIPAVLLFLPNTEVFCFFRGKYCFWGIFMVAIFGLQVFLTLGLSLFSFLDPTLAPFTKKMGLNAAYTGLLFMVLSLAYALSTAVVGRILPAKIVLNCTRATLGQFVICVYLPCIAFCLFLFRKIWLLCISLGLNGVGGSLILIPSVPEMQRCCLNAGFTNGLALNSMLSGIFTAGTNFGGFAGPVLGGILVDKLGFPWMATVR</sequence>
<accession>A7T0I5</accession>
<dbReference type="InterPro" id="IPR050930">
    <property type="entry name" value="MFS_Vesicular_Transporter"/>
</dbReference>
<comment type="subcellular location">
    <subcellularLocation>
        <location evidence="1">Membrane</location>
        <topology evidence="1">Multi-pass membrane protein</topology>
    </subcellularLocation>
</comment>
<protein>
    <recommendedName>
        <fullName evidence="9">MFS-type transporter SLC18B1</fullName>
    </recommendedName>
</protein>
<keyword evidence="4 6" id="KW-1133">Transmembrane helix</keyword>
<evidence type="ECO:0000313" key="7">
    <source>
        <dbReference type="EMBL" id="EDO30533.1"/>
    </source>
</evidence>
<feature type="transmembrane region" description="Helical" evidence="6">
    <location>
        <begin position="5"/>
        <end position="24"/>
    </location>
</feature>
<evidence type="ECO:0000313" key="8">
    <source>
        <dbReference type="Proteomes" id="UP000001593"/>
    </source>
</evidence>
<evidence type="ECO:0000256" key="5">
    <source>
        <dbReference type="ARBA" id="ARBA00023136"/>
    </source>
</evidence>
<feature type="transmembrane region" description="Helical" evidence="6">
    <location>
        <begin position="140"/>
        <end position="160"/>
    </location>
</feature>
<dbReference type="AlphaFoldDB" id="A7T0I5"/>
<dbReference type="PhylomeDB" id="A7T0I5"/>
<evidence type="ECO:0000256" key="6">
    <source>
        <dbReference type="SAM" id="Phobius"/>
    </source>
</evidence>
<keyword evidence="8" id="KW-1185">Reference proteome</keyword>
<dbReference type="eggNOG" id="KOG3764">
    <property type="taxonomic scope" value="Eukaryota"/>
</dbReference>
<feature type="transmembrane region" description="Helical" evidence="6">
    <location>
        <begin position="108"/>
        <end position="128"/>
    </location>
</feature>
<dbReference type="Proteomes" id="UP000001593">
    <property type="component" value="Unassembled WGS sequence"/>
</dbReference>
<dbReference type="Gene3D" id="1.20.1250.20">
    <property type="entry name" value="MFS general substrate transporter like domains"/>
    <property type="match status" value="2"/>
</dbReference>
<evidence type="ECO:0000256" key="1">
    <source>
        <dbReference type="ARBA" id="ARBA00004141"/>
    </source>
</evidence>
<feature type="non-terminal residue" evidence="7">
    <location>
        <position position="1"/>
    </location>
</feature>
<dbReference type="SUPFAM" id="SSF103473">
    <property type="entry name" value="MFS general substrate transporter"/>
    <property type="match status" value="1"/>
</dbReference>
<feature type="transmembrane region" description="Helical" evidence="6">
    <location>
        <begin position="61"/>
        <end position="88"/>
    </location>
</feature>
<dbReference type="GO" id="GO:0022857">
    <property type="term" value="F:transmembrane transporter activity"/>
    <property type="evidence" value="ECO:0000318"/>
    <property type="project" value="GO_Central"/>
</dbReference>
<dbReference type="InterPro" id="IPR036259">
    <property type="entry name" value="MFS_trans_sf"/>
</dbReference>
<dbReference type="PANTHER" id="PTHR23506">
    <property type="entry name" value="GH10249P"/>
    <property type="match status" value="1"/>
</dbReference>
<name>A7T0I5_NEMVE</name>
<feature type="transmembrane region" description="Helical" evidence="6">
    <location>
        <begin position="30"/>
        <end position="49"/>
    </location>
</feature>
<evidence type="ECO:0008006" key="9">
    <source>
        <dbReference type="Google" id="ProtNLM"/>
    </source>
</evidence>
<gene>
    <name evidence="7" type="ORF">NEMVEDRAFT_v1g1467</name>
</gene>
<keyword evidence="5 6" id="KW-0472">Membrane</keyword>